<dbReference type="CDD" id="cd05476">
    <property type="entry name" value="pepsin_A_like_plant"/>
    <property type="match status" value="1"/>
</dbReference>
<dbReference type="InterPro" id="IPR034161">
    <property type="entry name" value="Pepsin-like_plant"/>
</dbReference>
<name>A0A2I0AQE5_9ASPA</name>
<dbReference type="GO" id="GO:0006508">
    <property type="term" value="P:proteolysis"/>
    <property type="evidence" value="ECO:0007669"/>
    <property type="project" value="UniProtKB-KW"/>
</dbReference>
<feature type="active site" evidence="6">
    <location>
        <position position="319"/>
    </location>
</feature>
<evidence type="ECO:0000259" key="8">
    <source>
        <dbReference type="PROSITE" id="PS51767"/>
    </source>
</evidence>
<dbReference type="Pfam" id="PF14541">
    <property type="entry name" value="TAXi_C"/>
    <property type="match status" value="1"/>
</dbReference>
<evidence type="ECO:0000256" key="1">
    <source>
        <dbReference type="ARBA" id="ARBA00007447"/>
    </source>
</evidence>
<evidence type="ECO:0000256" key="4">
    <source>
        <dbReference type="ARBA" id="ARBA00022801"/>
    </source>
</evidence>
<keyword evidence="7" id="KW-0812">Transmembrane</keyword>
<keyword evidence="2" id="KW-0645">Protease</keyword>
<dbReference type="InterPro" id="IPR033121">
    <property type="entry name" value="PEPTIDASE_A1"/>
</dbReference>
<keyword evidence="7" id="KW-0472">Membrane</keyword>
<evidence type="ECO:0000256" key="7">
    <source>
        <dbReference type="SAM" id="Phobius"/>
    </source>
</evidence>
<dbReference type="PANTHER" id="PTHR13683">
    <property type="entry name" value="ASPARTYL PROTEASES"/>
    <property type="match status" value="1"/>
</dbReference>
<dbReference type="InterPro" id="IPR021109">
    <property type="entry name" value="Peptidase_aspartic_dom_sf"/>
</dbReference>
<dbReference type="InterPro" id="IPR001461">
    <property type="entry name" value="Aspartic_peptidase_A1"/>
</dbReference>
<evidence type="ECO:0000256" key="6">
    <source>
        <dbReference type="PIRSR" id="PIRSR601461-1"/>
    </source>
</evidence>
<proteinExistence type="inferred from homology"/>
<protein>
    <submittedName>
        <fullName evidence="9">Aspartic proteinase-like protein 2</fullName>
    </submittedName>
</protein>
<evidence type="ECO:0000256" key="2">
    <source>
        <dbReference type="ARBA" id="ARBA00022670"/>
    </source>
</evidence>
<evidence type="ECO:0000256" key="5">
    <source>
        <dbReference type="ARBA" id="ARBA00023180"/>
    </source>
</evidence>
<dbReference type="FunFam" id="2.40.70.10:FF:000028">
    <property type="entry name" value="Eukaryotic aspartyl protease family protein"/>
    <property type="match status" value="1"/>
</dbReference>
<dbReference type="AlphaFoldDB" id="A0A2I0AQE5"/>
<feature type="domain" description="Peptidase A1" evidence="8">
    <location>
        <begin position="85"/>
        <end position="382"/>
    </location>
</feature>
<keyword evidence="5" id="KW-0325">Glycoprotein</keyword>
<gene>
    <name evidence="9" type="ORF">AXF42_Ash015147</name>
</gene>
<keyword evidence="3" id="KW-0064">Aspartyl protease</keyword>
<dbReference type="SUPFAM" id="SSF50630">
    <property type="entry name" value="Acid proteases"/>
    <property type="match status" value="1"/>
</dbReference>
<dbReference type="OrthoDB" id="2747330at2759"/>
<sequence>MDPIRPLRSRHLVLLLVLCFVSFFEFGVAIGVIRVQRKYSGGQQRIADLRAHDDRRRGRVLVGNTAGAVDLPLGGIGLPTDTGLYYTRIGIGTPSKAYYVQVDTGSDILWVNCISCRHCPKKSDVGIQLTLYDPQGSSSGSLVSCQARFCSATYGGDIPGCSPGAACDYKLLYGDGSSTSGFFINDYVHYDQVSGNHNTAPANASIIFGCSTQQSGDLGSSSQAVDGILGFGQSNSSFLSQLASVGKVRKIFSHCLDTVHGGGIFAIGNVVQPVVKTTPLVPDMLHYNVILKSIDVGGVSLEIPTDVFQTGDRKGTIIDSGTTLAYLPDEAFKPLMNAIFSHQPGLTFSTIQDFLCFQFSGRMISGVLVFKTVVYSPEMGKI</sequence>
<dbReference type="Pfam" id="PF14543">
    <property type="entry name" value="TAXi_N"/>
    <property type="match status" value="1"/>
</dbReference>
<comment type="similarity">
    <text evidence="1">Belongs to the peptidase A1 family.</text>
</comment>
<evidence type="ECO:0000313" key="9">
    <source>
        <dbReference type="EMBL" id="PKA57770.1"/>
    </source>
</evidence>
<keyword evidence="7" id="KW-1133">Transmembrane helix</keyword>
<organism evidence="9 10">
    <name type="scientific">Apostasia shenzhenica</name>
    <dbReference type="NCBI Taxonomy" id="1088818"/>
    <lineage>
        <taxon>Eukaryota</taxon>
        <taxon>Viridiplantae</taxon>
        <taxon>Streptophyta</taxon>
        <taxon>Embryophyta</taxon>
        <taxon>Tracheophyta</taxon>
        <taxon>Spermatophyta</taxon>
        <taxon>Magnoliopsida</taxon>
        <taxon>Liliopsida</taxon>
        <taxon>Asparagales</taxon>
        <taxon>Orchidaceae</taxon>
        <taxon>Apostasioideae</taxon>
        <taxon>Apostasia</taxon>
    </lineage>
</organism>
<reference evidence="9 10" key="1">
    <citation type="journal article" date="2017" name="Nature">
        <title>The Apostasia genome and the evolution of orchids.</title>
        <authorList>
            <person name="Zhang G.Q."/>
            <person name="Liu K.W."/>
            <person name="Li Z."/>
            <person name="Lohaus R."/>
            <person name="Hsiao Y.Y."/>
            <person name="Niu S.C."/>
            <person name="Wang J.Y."/>
            <person name="Lin Y.C."/>
            <person name="Xu Q."/>
            <person name="Chen L.J."/>
            <person name="Yoshida K."/>
            <person name="Fujiwara S."/>
            <person name="Wang Z.W."/>
            <person name="Zhang Y.Q."/>
            <person name="Mitsuda N."/>
            <person name="Wang M."/>
            <person name="Liu G.H."/>
            <person name="Pecoraro L."/>
            <person name="Huang H.X."/>
            <person name="Xiao X.J."/>
            <person name="Lin M."/>
            <person name="Wu X.Y."/>
            <person name="Wu W.L."/>
            <person name="Chen Y.Y."/>
            <person name="Chang S.B."/>
            <person name="Sakamoto S."/>
            <person name="Ohme-Takagi M."/>
            <person name="Yagi M."/>
            <person name="Zeng S.J."/>
            <person name="Shen C.Y."/>
            <person name="Yeh C.M."/>
            <person name="Luo Y.B."/>
            <person name="Tsai W.C."/>
            <person name="Van de Peer Y."/>
            <person name="Liu Z.J."/>
        </authorList>
    </citation>
    <scope>NUCLEOTIDE SEQUENCE [LARGE SCALE GENOMIC DNA]</scope>
    <source>
        <strain evidence="10">cv. Shenzhen</strain>
        <tissue evidence="9">Stem</tissue>
    </source>
</reference>
<feature type="transmembrane region" description="Helical" evidence="7">
    <location>
        <begin position="12"/>
        <end position="33"/>
    </location>
</feature>
<dbReference type="STRING" id="1088818.A0A2I0AQE5"/>
<dbReference type="InterPro" id="IPR032861">
    <property type="entry name" value="TAXi_N"/>
</dbReference>
<dbReference type="Gene3D" id="2.40.70.10">
    <property type="entry name" value="Acid Proteases"/>
    <property type="match status" value="2"/>
</dbReference>
<dbReference type="PANTHER" id="PTHR13683:SF768">
    <property type="entry name" value="EUKARYOTIC ASPARTYL PROTEASE FAMILY PROTEIN"/>
    <property type="match status" value="1"/>
</dbReference>
<dbReference type="EMBL" id="KZ451960">
    <property type="protein sequence ID" value="PKA57770.1"/>
    <property type="molecule type" value="Genomic_DNA"/>
</dbReference>
<dbReference type="GO" id="GO:0004190">
    <property type="term" value="F:aspartic-type endopeptidase activity"/>
    <property type="evidence" value="ECO:0007669"/>
    <property type="project" value="UniProtKB-KW"/>
</dbReference>
<evidence type="ECO:0000256" key="3">
    <source>
        <dbReference type="ARBA" id="ARBA00022750"/>
    </source>
</evidence>
<dbReference type="InterPro" id="IPR032799">
    <property type="entry name" value="TAXi_C"/>
</dbReference>
<evidence type="ECO:0000313" key="10">
    <source>
        <dbReference type="Proteomes" id="UP000236161"/>
    </source>
</evidence>
<feature type="active site" evidence="6">
    <location>
        <position position="103"/>
    </location>
</feature>
<dbReference type="PRINTS" id="PR00792">
    <property type="entry name" value="PEPSIN"/>
</dbReference>
<keyword evidence="4" id="KW-0378">Hydrolase</keyword>
<accession>A0A2I0AQE5</accession>
<keyword evidence="10" id="KW-1185">Reference proteome</keyword>
<dbReference type="PROSITE" id="PS51767">
    <property type="entry name" value="PEPTIDASE_A1"/>
    <property type="match status" value="1"/>
</dbReference>
<dbReference type="Proteomes" id="UP000236161">
    <property type="component" value="Unassembled WGS sequence"/>
</dbReference>